<gene>
    <name evidence="3" type="ORF">J2W25_001728</name>
</gene>
<feature type="signal peptide" evidence="2">
    <location>
        <begin position="1"/>
        <end position="26"/>
    </location>
</feature>
<dbReference type="PIRSF" id="PIRSF017082">
    <property type="entry name" value="YflP"/>
    <property type="match status" value="1"/>
</dbReference>
<proteinExistence type="inferred from homology"/>
<feature type="chain" id="PRO_5044004038" evidence="2">
    <location>
        <begin position="27"/>
        <end position="327"/>
    </location>
</feature>
<comment type="similarity">
    <text evidence="1">Belongs to the UPF0065 (bug) family.</text>
</comment>
<dbReference type="SUPFAM" id="SSF53850">
    <property type="entry name" value="Periplasmic binding protein-like II"/>
    <property type="match status" value="1"/>
</dbReference>
<accession>A0AAW8DTS4</accession>
<dbReference type="Proteomes" id="UP001244295">
    <property type="component" value="Unassembled WGS sequence"/>
</dbReference>
<dbReference type="InterPro" id="IPR005064">
    <property type="entry name" value="BUG"/>
</dbReference>
<dbReference type="InterPro" id="IPR042100">
    <property type="entry name" value="Bug_dom1"/>
</dbReference>
<dbReference type="CDD" id="cd13579">
    <property type="entry name" value="PBP2_Bug_NagM"/>
    <property type="match status" value="1"/>
</dbReference>
<dbReference type="EMBL" id="JAUSRR010000003">
    <property type="protein sequence ID" value="MDP9922707.1"/>
    <property type="molecule type" value="Genomic_DNA"/>
</dbReference>
<evidence type="ECO:0000256" key="2">
    <source>
        <dbReference type="SAM" id="SignalP"/>
    </source>
</evidence>
<sequence length="327" mass="33996">MQLTRRQVLQGAAGSTVLAVAGPAFAQASDIARVIVGFPAGGTADTMCRRLAERLHPGYAKSVVVDNKPGAGGKIAVQSMKSLPADGSVMLLTPMSMLGIYPHTYKNVGYNPFTDLTPVSLSTTFEFGFCIGPAVPESVRTLSDFLAWAKTNPGKANFGSPAPGSIPHFIGVLLGQAGGAQLTHVAYRGTGPALLDLIGGQVAAVSGLIGDINAQMASGKVRLLGVSGEKRSKFAPQVPTYAEQGFKELVFSEWYGIYLPPGAKPDVVQRLHAALVPALASPELAQGIAAMGLEPASSTPAELEARLKADTQRWGPIVRSIGFTADS</sequence>
<protein>
    <submittedName>
        <fullName evidence="3">Tripartite-type tricarboxylate transporter receptor subunit TctC</fullName>
    </submittedName>
</protein>
<dbReference type="RefSeq" id="WP_307636307.1">
    <property type="nucleotide sequence ID" value="NZ_JAUSRR010000003.1"/>
</dbReference>
<reference evidence="3" key="1">
    <citation type="submission" date="2023-07" db="EMBL/GenBank/DDBJ databases">
        <title>Sorghum-associated microbial communities from plants grown in Nebraska, USA.</title>
        <authorList>
            <person name="Schachtman D."/>
        </authorList>
    </citation>
    <scope>NUCLEOTIDE SEQUENCE</scope>
    <source>
        <strain evidence="3">DS2795</strain>
    </source>
</reference>
<dbReference type="InterPro" id="IPR006311">
    <property type="entry name" value="TAT_signal"/>
</dbReference>
<dbReference type="Gene3D" id="3.40.190.10">
    <property type="entry name" value="Periplasmic binding protein-like II"/>
    <property type="match status" value="1"/>
</dbReference>
<name>A0AAW8DTS4_9BURK</name>
<keyword evidence="3" id="KW-0675">Receptor</keyword>
<dbReference type="Gene3D" id="3.40.190.150">
    <property type="entry name" value="Bordetella uptake gene, domain 1"/>
    <property type="match status" value="1"/>
</dbReference>
<keyword evidence="2" id="KW-0732">Signal</keyword>
<dbReference type="PANTHER" id="PTHR42928:SF5">
    <property type="entry name" value="BLR1237 PROTEIN"/>
    <property type="match status" value="1"/>
</dbReference>
<dbReference type="PROSITE" id="PS51318">
    <property type="entry name" value="TAT"/>
    <property type="match status" value="1"/>
</dbReference>
<dbReference type="PANTHER" id="PTHR42928">
    <property type="entry name" value="TRICARBOXYLATE-BINDING PROTEIN"/>
    <property type="match status" value="1"/>
</dbReference>
<dbReference type="AlphaFoldDB" id="A0AAW8DTS4"/>
<evidence type="ECO:0000313" key="4">
    <source>
        <dbReference type="Proteomes" id="UP001244295"/>
    </source>
</evidence>
<organism evidence="3 4">
    <name type="scientific">Variovorax boronicumulans</name>
    <dbReference type="NCBI Taxonomy" id="436515"/>
    <lineage>
        <taxon>Bacteria</taxon>
        <taxon>Pseudomonadati</taxon>
        <taxon>Pseudomonadota</taxon>
        <taxon>Betaproteobacteria</taxon>
        <taxon>Burkholderiales</taxon>
        <taxon>Comamonadaceae</taxon>
        <taxon>Variovorax</taxon>
    </lineage>
</organism>
<dbReference type="Pfam" id="PF03401">
    <property type="entry name" value="TctC"/>
    <property type="match status" value="1"/>
</dbReference>
<comment type="caution">
    <text evidence="3">The sequence shown here is derived from an EMBL/GenBank/DDBJ whole genome shotgun (WGS) entry which is preliminary data.</text>
</comment>
<evidence type="ECO:0000313" key="3">
    <source>
        <dbReference type="EMBL" id="MDP9922707.1"/>
    </source>
</evidence>
<evidence type="ECO:0000256" key="1">
    <source>
        <dbReference type="ARBA" id="ARBA00006987"/>
    </source>
</evidence>